<evidence type="ECO:0000256" key="1">
    <source>
        <dbReference type="ARBA" id="ARBA00022729"/>
    </source>
</evidence>
<accession>A0A5C5YLF9</accession>
<protein>
    <submittedName>
        <fullName evidence="3">ASPIC and UnbV</fullName>
    </submittedName>
</protein>
<dbReference type="AlphaFoldDB" id="A0A5C5YLF9"/>
<evidence type="ECO:0000313" key="4">
    <source>
        <dbReference type="Proteomes" id="UP000318478"/>
    </source>
</evidence>
<dbReference type="Proteomes" id="UP000318478">
    <property type="component" value="Unassembled WGS sequence"/>
</dbReference>
<comment type="caution">
    <text evidence="3">The sequence shown here is derived from an EMBL/GenBank/DDBJ whole genome shotgun (WGS) entry which is preliminary data.</text>
</comment>
<dbReference type="InterPro" id="IPR027039">
    <property type="entry name" value="Crtac1"/>
</dbReference>
<reference evidence="3 4" key="1">
    <citation type="submission" date="2019-02" db="EMBL/GenBank/DDBJ databases">
        <title>Deep-cultivation of Planctomycetes and their phenomic and genomic characterization uncovers novel biology.</title>
        <authorList>
            <person name="Wiegand S."/>
            <person name="Jogler M."/>
            <person name="Boedeker C."/>
            <person name="Pinto D."/>
            <person name="Vollmers J."/>
            <person name="Rivas-Marin E."/>
            <person name="Kohn T."/>
            <person name="Peeters S.H."/>
            <person name="Heuer A."/>
            <person name="Rast P."/>
            <person name="Oberbeckmann S."/>
            <person name="Bunk B."/>
            <person name="Jeske O."/>
            <person name="Meyerdierks A."/>
            <person name="Storesund J.E."/>
            <person name="Kallscheuer N."/>
            <person name="Luecker S."/>
            <person name="Lage O.M."/>
            <person name="Pohl T."/>
            <person name="Merkel B.J."/>
            <person name="Hornburger P."/>
            <person name="Mueller R.-W."/>
            <person name="Bruemmer F."/>
            <person name="Labrenz M."/>
            <person name="Spormann A.M."/>
            <person name="Op Den Camp H."/>
            <person name="Overmann J."/>
            <person name="Amann R."/>
            <person name="Jetten M.S.M."/>
            <person name="Mascher T."/>
            <person name="Medema M.H."/>
            <person name="Devos D.P."/>
            <person name="Kaster A.-K."/>
            <person name="Ovreas L."/>
            <person name="Rohde M."/>
            <person name="Galperin M.Y."/>
            <person name="Jogler C."/>
        </authorList>
    </citation>
    <scope>NUCLEOTIDE SEQUENCE [LARGE SCALE GENOMIC DNA]</scope>
    <source>
        <strain evidence="3 4">Pla123a</strain>
    </source>
</reference>
<dbReference type="Pfam" id="PF07593">
    <property type="entry name" value="UnbV_ASPIC"/>
    <property type="match status" value="1"/>
</dbReference>
<proteinExistence type="predicted"/>
<evidence type="ECO:0000313" key="3">
    <source>
        <dbReference type="EMBL" id="TWT75724.1"/>
    </source>
</evidence>
<dbReference type="Gene3D" id="2.130.10.130">
    <property type="entry name" value="Integrin alpha, N-terminal"/>
    <property type="match status" value="1"/>
</dbReference>
<dbReference type="OrthoDB" id="5287961at2"/>
<dbReference type="RefSeq" id="WP_146588723.1">
    <property type="nucleotide sequence ID" value="NZ_SJPO01000007.1"/>
</dbReference>
<organism evidence="3 4">
    <name type="scientific">Posidoniimonas polymericola</name>
    <dbReference type="NCBI Taxonomy" id="2528002"/>
    <lineage>
        <taxon>Bacteria</taxon>
        <taxon>Pseudomonadati</taxon>
        <taxon>Planctomycetota</taxon>
        <taxon>Planctomycetia</taxon>
        <taxon>Pirellulales</taxon>
        <taxon>Lacipirellulaceae</taxon>
        <taxon>Posidoniimonas</taxon>
    </lineage>
</organism>
<dbReference type="EMBL" id="SJPO01000007">
    <property type="protein sequence ID" value="TWT75724.1"/>
    <property type="molecule type" value="Genomic_DNA"/>
</dbReference>
<keyword evidence="4" id="KW-1185">Reference proteome</keyword>
<dbReference type="InterPro" id="IPR011519">
    <property type="entry name" value="UnbV_ASPIC"/>
</dbReference>
<keyword evidence="1" id="KW-0732">Signal</keyword>
<dbReference type="PANTHER" id="PTHR16026">
    <property type="entry name" value="CARTILAGE ACIDIC PROTEIN 1"/>
    <property type="match status" value="1"/>
</dbReference>
<dbReference type="Pfam" id="PF13517">
    <property type="entry name" value="FG-GAP_3"/>
    <property type="match status" value="1"/>
</dbReference>
<feature type="domain" description="ASPIC/UnbV" evidence="2">
    <location>
        <begin position="548"/>
        <end position="613"/>
    </location>
</feature>
<sequence>MKSQHELDPGAPSEADEQSDAAIAVALKRSLLVLSVAAAAVLVAVFLGNRTEPVVVTESELSTVEVREAPMVDPPSVRFTDISGQLGQGFVHRNAAEGDKLLPETMGGGCAFLDFDNDGDQDLLLVNSLSHWPWDDAPQAEPSAGGALFANDGAGRFSDVTAGSGLEQPLYGMGVAVGDYDNDGLVDVFLSAVGRDRLLHNEGGGKFRDVTDEAGVSGGGRDWGTGCGWCDYDNDGDLDLFVCNYLNWSREFDAAQDFQLVGGGRAYGRPQNFEGVFPFLYRNDGDGRFTEVAESAGLQVRNAATNVPVAKSLGVTFVDADEDGWIDVIVANDTVQNFLFHNMQDGTFREVAIDAGIAFDMNGAARGAMGIDVARFRDNGALGIAIGNFSNEMTALYVSYKGEMQFMDEAVSTGLGPNSRLELSFGLFFFDCDLDGRLDIFTANGHLEEEINRVQPSQHYEQSPHLFWNCGAEHDTEFVTIGASSAGEDLLRPMVGRGAAFADIDSDGDLDLVITAIGGAARLVRNDQELENDWIRFRLTGSTSNRDAIGAWIRIDLEDRTIERQVMPTRSYLSQVELPVTIGLGRDAKVKSMSVQWPDGAPQVVPFDGVNQLYDVRQLPASGG</sequence>
<dbReference type="SUPFAM" id="SSF69318">
    <property type="entry name" value="Integrin alpha N-terminal domain"/>
    <property type="match status" value="1"/>
</dbReference>
<gene>
    <name evidence="3" type="ORF">Pla123a_32340</name>
</gene>
<dbReference type="InterPro" id="IPR028994">
    <property type="entry name" value="Integrin_alpha_N"/>
</dbReference>
<dbReference type="InterPro" id="IPR013517">
    <property type="entry name" value="FG-GAP"/>
</dbReference>
<evidence type="ECO:0000259" key="2">
    <source>
        <dbReference type="Pfam" id="PF07593"/>
    </source>
</evidence>
<dbReference type="PANTHER" id="PTHR16026:SF0">
    <property type="entry name" value="CARTILAGE ACIDIC PROTEIN 1"/>
    <property type="match status" value="1"/>
</dbReference>
<name>A0A5C5YLF9_9BACT</name>